<dbReference type="Proteomes" id="UP000269097">
    <property type="component" value="Chromosome"/>
</dbReference>
<accession>A0A3G3JVH2</accession>
<organism evidence="2 3">
    <name type="scientific">Cohnella candidum</name>
    <dbReference type="NCBI Taxonomy" id="2674991"/>
    <lineage>
        <taxon>Bacteria</taxon>
        <taxon>Bacillati</taxon>
        <taxon>Bacillota</taxon>
        <taxon>Bacilli</taxon>
        <taxon>Bacillales</taxon>
        <taxon>Paenibacillaceae</taxon>
        <taxon>Cohnella</taxon>
    </lineage>
</organism>
<keyword evidence="1" id="KW-1133">Transmembrane helix</keyword>
<dbReference type="PANTHER" id="PTHR31446:SF29">
    <property type="entry name" value="ACID PHOSPHATASE_VANADIUM-DEPENDENT HALOPEROXIDASE-RELATED PROTEIN"/>
    <property type="match status" value="1"/>
</dbReference>
<protein>
    <submittedName>
        <fullName evidence="2">Divergent PAP2 family protein</fullName>
    </submittedName>
</protein>
<feature type="transmembrane region" description="Helical" evidence="1">
    <location>
        <begin position="78"/>
        <end position="97"/>
    </location>
</feature>
<feature type="transmembrane region" description="Helical" evidence="1">
    <location>
        <begin position="46"/>
        <end position="72"/>
    </location>
</feature>
<dbReference type="KEGG" id="coh:EAV92_06365"/>
<dbReference type="PANTHER" id="PTHR31446">
    <property type="entry name" value="ACID PHOSPHATASE/VANADIUM-DEPENDENT HALOPEROXIDASE-RELATED PROTEIN"/>
    <property type="match status" value="1"/>
</dbReference>
<keyword evidence="3" id="KW-1185">Reference proteome</keyword>
<keyword evidence="1" id="KW-0812">Transmembrane</keyword>
<dbReference type="InterPro" id="IPR003832">
    <property type="entry name" value="DUF212"/>
</dbReference>
<reference evidence="2 3" key="1">
    <citation type="submission" date="2018-10" db="EMBL/GenBank/DDBJ databases">
        <title>Genome Sequence of Cohnella sp.</title>
        <authorList>
            <person name="Srinivasan S."/>
            <person name="Kim M.K."/>
        </authorList>
    </citation>
    <scope>NUCLEOTIDE SEQUENCE [LARGE SCALE GENOMIC DNA]</scope>
    <source>
        <strain evidence="2 3">18JY8-7</strain>
    </source>
</reference>
<dbReference type="EMBL" id="CP033433">
    <property type="protein sequence ID" value="AYQ72226.1"/>
    <property type="molecule type" value="Genomic_DNA"/>
</dbReference>
<evidence type="ECO:0000313" key="2">
    <source>
        <dbReference type="EMBL" id="AYQ72226.1"/>
    </source>
</evidence>
<gene>
    <name evidence="2" type="ORF">EAV92_06365</name>
</gene>
<dbReference type="Pfam" id="PF02681">
    <property type="entry name" value="DUF212"/>
    <property type="match status" value="1"/>
</dbReference>
<evidence type="ECO:0000256" key="1">
    <source>
        <dbReference type="SAM" id="Phobius"/>
    </source>
</evidence>
<feature type="transmembrane region" description="Helical" evidence="1">
    <location>
        <begin position="12"/>
        <end position="34"/>
    </location>
</feature>
<proteinExistence type="predicted"/>
<dbReference type="RefSeq" id="WP_123040286.1">
    <property type="nucleotide sequence ID" value="NZ_CP033433.1"/>
</dbReference>
<name>A0A3G3JVH2_9BACL</name>
<evidence type="ECO:0000313" key="3">
    <source>
        <dbReference type="Proteomes" id="UP000269097"/>
    </source>
</evidence>
<keyword evidence="1" id="KW-0472">Membrane</keyword>
<feature type="transmembrane region" description="Helical" evidence="1">
    <location>
        <begin position="142"/>
        <end position="160"/>
    </location>
</feature>
<dbReference type="AlphaFoldDB" id="A0A3G3JVH2"/>
<sequence length="163" mass="17077">MDEPSVQAEGGWQAVLLNFPLIAALIAIVAAQIIKVPIYLVTHRTWNAALGFSTGGMPSSHSAAVTSLAAAIGIRDGFSSSLFAIAAIVSAITMFDAMGIRRHAGIHASILNQWAKSNPNLSQAGQSRGELKELLGHRPSEVLAGAIFGVIVALILHYALAIR</sequence>